<reference evidence="9 10" key="1">
    <citation type="submission" date="2020-07" db="EMBL/GenBank/DDBJ databases">
        <title>Sequencing the genomes of 1000 actinobacteria strains.</title>
        <authorList>
            <person name="Klenk H.-P."/>
        </authorList>
    </citation>
    <scope>NUCLEOTIDE SEQUENCE [LARGE SCALE GENOMIC DNA]</scope>
    <source>
        <strain evidence="9 10">DSM 102047</strain>
    </source>
</reference>
<dbReference type="AlphaFoldDB" id="A0A7Y9S7B5"/>
<keyword evidence="6 7" id="KW-0472">Membrane</keyword>
<dbReference type="Pfam" id="PF01757">
    <property type="entry name" value="Acyl_transf_3"/>
    <property type="match status" value="1"/>
</dbReference>
<accession>A0A7Y9S7B5</accession>
<feature type="transmembrane region" description="Helical" evidence="7">
    <location>
        <begin position="387"/>
        <end position="406"/>
    </location>
</feature>
<evidence type="ECO:0000256" key="5">
    <source>
        <dbReference type="ARBA" id="ARBA00022989"/>
    </source>
</evidence>
<keyword evidence="4 7" id="KW-0812">Transmembrane</keyword>
<feature type="transmembrane region" description="Helical" evidence="7">
    <location>
        <begin position="33"/>
        <end position="54"/>
    </location>
</feature>
<sequence length="435" mass="47474">MITTERVRRRSVATGRKARLEAIPAGRDLVVDLVRVACMFAVVAVHLLMIGIRLDSNGVQVINPLTSIGWFAQGTWIGQVMPLFFIVGGFASLTSWRSLQRRGGDAGHYLRGRLLRLARPTVALYAFLAAALWIAHFVGAPKDLLKVVAAGAGVQLWFLAAYLLCQLMVPLMAKLHERAPKLTIGALLLGAMAVDALRIGTHQDIIGLANLFFVWVLVQQIGFFYADGAFDKLNRWQLIGIAVLCYLVMIPLTHSGTYPVDMLTALNPPMLPLVLVGLAQICLIKACYPALQWLTRQSVVQKLMYVVGSRSMTIYLWHLPLIIAVFGVALLLGLPFPEPGSADWWLSRPLYYLLAFGVVLLVTQPLVKLELASTALPAGVERPRLAVVVLATALAAAGPFAVMRVGLDLSNVLWGLAAMLASVLLVRGMPRFMRA</sequence>
<dbReference type="RefSeq" id="WP_179389268.1">
    <property type="nucleotide sequence ID" value="NZ_JACBYQ010000002.1"/>
</dbReference>
<dbReference type="EMBL" id="JACBYQ010000002">
    <property type="protein sequence ID" value="NYE95495.1"/>
    <property type="molecule type" value="Genomic_DNA"/>
</dbReference>
<name>A0A7Y9S7B5_9MICC</name>
<organism evidence="9 10">
    <name type="scientific">Psychromicrobium silvestre</name>
    <dbReference type="NCBI Taxonomy" id="1645614"/>
    <lineage>
        <taxon>Bacteria</taxon>
        <taxon>Bacillati</taxon>
        <taxon>Actinomycetota</taxon>
        <taxon>Actinomycetes</taxon>
        <taxon>Micrococcales</taxon>
        <taxon>Micrococcaceae</taxon>
        <taxon>Psychromicrobium</taxon>
    </lineage>
</organism>
<evidence type="ECO:0000256" key="6">
    <source>
        <dbReference type="ARBA" id="ARBA00023136"/>
    </source>
</evidence>
<evidence type="ECO:0000256" key="7">
    <source>
        <dbReference type="SAM" id="Phobius"/>
    </source>
</evidence>
<evidence type="ECO:0000256" key="2">
    <source>
        <dbReference type="ARBA" id="ARBA00007400"/>
    </source>
</evidence>
<evidence type="ECO:0000256" key="4">
    <source>
        <dbReference type="ARBA" id="ARBA00022692"/>
    </source>
</evidence>
<dbReference type="GO" id="GO:0016413">
    <property type="term" value="F:O-acetyltransferase activity"/>
    <property type="evidence" value="ECO:0007669"/>
    <property type="project" value="TreeGrafter"/>
</dbReference>
<gene>
    <name evidence="9" type="ORF">FHU41_001745</name>
</gene>
<dbReference type="GO" id="GO:0005886">
    <property type="term" value="C:plasma membrane"/>
    <property type="evidence" value="ECO:0007669"/>
    <property type="project" value="UniProtKB-SubCell"/>
</dbReference>
<feature type="transmembrane region" description="Helical" evidence="7">
    <location>
        <begin position="349"/>
        <end position="367"/>
    </location>
</feature>
<keyword evidence="9" id="KW-0808">Transferase</keyword>
<comment type="caution">
    <text evidence="9">The sequence shown here is derived from an EMBL/GenBank/DDBJ whole genome shotgun (WGS) entry which is preliminary data.</text>
</comment>
<dbReference type="Proteomes" id="UP000521748">
    <property type="component" value="Unassembled WGS sequence"/>
</dbReference>
<feature type="transmembrane region" description="Helical" evidence="7">
    <location>
        <begin position="270"/>
        <end position="294"/>
    </location>
</feature>
<keyword evidence="9" id="KW-0012">Acyltransferase</keyword>
<evidence type="ECO:0000256" key="3">
    <source>
        <dbReference type="ARBA" id="ARBA00022475"/>
    </source>
</evidence>
<dbReference type="PANTHER" id="PTHR40074">
    <property type="entry name" value="O-ACETYLTRANSFERASE WECH"/>
    <property type="match status" value="1"/>
</dbReference>
<feature type="transmembrane region" description="Helical" evidence="7">
    <location>
        <begin position="205"/>
        <end position="226"/>
    </location>
</feature>
<evidence type="ECO:0000313" key="10">
    <source>
        <dbReference type="Proteomes" id="UP000521748"/>
    </source>
</evidence>
<dbReference type="PANTHER" id="PTHR40074:SF2">
    <property type="entry name" value="O-ACETYLTRANSFERASE WECH"/>
    <property type="match status" value="1"/>
</dbReference>
<comment type="similarity">
    <text evidence="2">Belongs to the acyltransferase 3 family.</text>
</comment>
<feature type="transmembrane region" description="Helical" evidence="7">
    <location>
        <begin position="147"/>
        <end position="169"/>
    </location>
</feature>
<feature type="transmembrane region" description="Helical" evidence="7">
    <location>
        <begin position="238"/>
        <end position="258"/>
    </location>
</feature>
<feature type="transmembrane region" description="Helical" evidence="7">
    <location>
        <begin position="315"/>
        <end position="337"/>
    </location>
</feature>
<feature type="transmembrane region" description="Helical" evidence="7">
    <location>
        <begin position="117"/>
        <end position="135"/>
    </location>
</feature>
<protein>
    <submittedName>
        <fullName evidence="9">Surface polysaccharide O-acyltransferase-like enzyme</fullName>
    </submittedName>
</protein>
<feature type="transmembrane region" description="Helical" evidence="7">
    <location>
        <begin position="412"/>
        <end position="429"/>
    </location>
</feature>
<keyword evidence="10" id="KW-1185">Reference proteome</keyword>
<feature type="transmembrane region" description="Helical" evidence="7">
    <location>
        <begin position="181"/>
        <end position="199"/>
    </location>
</feature>
<feature type="domain" description="Acyltransferase 3" evidence="8">
    <location>
        <begin position="31"/>
        <end position="362"/>
    </location>
</feature>
<keyword evidence="3" id="KW-1003">Cell membrane</keyword>
<evidence type="ECO:0000313" key="9">
    <source>
        <dbReference type="EMBL" id="NYE95495.1"/>
    </source>
</evidence>
<proteinExistence type="inferred from homology"/>
<evidence type="ECO:0000259" key="8">
    <source>
        <dbReference type="Pfam" id="PF01757"/>
    </source>
</evidence>
<feature type="transmembrane region" description="Helical" evidence="7">
    <location>
        <begin position="74"/>
        <end position="96"/>
    </location>
</feature>
<comment type="subcellular location">
    <subcellularLocation>
        <location evidence="1">Cell membrane</location>
        <topology evidence="1">Multi-pass membrane protein</topology>
    </subcellularLocation>
</comment>
<dbReference type="GO" id="GO:0009246">
    <property type="term" value="P:enterobacterial common antigen biosynthetic process"/>
    <property type="evidence" value="ECO:0007669"/>
    <property type="project" value="TreeGrafter"/>
</dbReference>
<evidence type="ECO:0000256" key="1">
    <source>
        <dbReference type="ARBA" id="ARBA00004651"/>
    </source>
</evidence>
<keyword evidence="5 7" id="KW-1133">Transmembrane helix</keyword>
<dbReference type="InterPro" id="IPR002656">
    <property type="entry name" value="Acyl_transf_3_dom"/>
</dbReference>